<accession>A0AAV3HCG9</accession>
<reference evidence="1 2" key="1">
    <citation type="submission" date="2012-06" db="EMBL/GenBank/DDBJ databases">
        <title>Genomic anatomy of Escherichia coli O157:H7 outbreaks.</title>
        <authorList>
            <person name="Eppinger M."/>
            <person name="Daugherty S."/>
            <person name="Agrawal S."/>
            <person name="Galens K."/>
            <person name="Tallon L."/>
            <person name="Shefchek K."/>
            <person name="Parankush S."/>
            <person name="Cebula T.A."/>
            <person name="Feng P."/>
            <person name="Soderlund R."/>
            <person name="Mammel M.K."/>
            <person name="DebRoy C."/>
            <person name="Dudley E.G."/>
            <person name="Tarr P.I."/>
            <person name="Fraser-Liggett C."/>
            <person name="Ravel J."/>
        </authorList>
    </citation>
    <scope>NUCLEOTIDE SEQUENCE [LARGE SCALE GENOMIC DNA]</scope>
    <source>
        <strain evidence="1 2">EC1870</strain>
    </source>
</reference>
<evidence type="ECO:0000313" key="2">
    <source>
        <dbReference type="Proteomes" id="UP000006789"/>
    </source>
</evidence>
<comment type="caution">
    <text evidence="1">The sequence shown here is derived from an EMBL/GenBank/DDBJ whole genome shotgun (WGS) entry which is preliminary data.</text>
</comment>
<name>A0AAV3HCG9_ECOLX</name>
<dbReference type="EMBL" id="AMVG01000267">
    <property type="protein sequence ID" value="EKJ46232.1"/>
    <property type="molecule type" value="Genomic_DNA"/>
</dbReference>
<gene>
    <name evidence="1" type="ORF">ECEC1870_1764</name>
</gene>
<organism evidence="1 2">
    <name type="scientific">Escherichia coli EC1870</name>
    <dbReference type="NCBI Taxonomy" id="1005554"/>
    <lineage>
        <taxon>Bacteria</taxon>
        <taxon>Pseudomonadati</taxon>
        <taxon>Pseudomonadota</taxon>
        <taxon>Gammaproteobacteria</taxon>
        <taxon>Enterobacterales</taxon>
        <taxon>Enterobacteriaceae</taxon>
        <taxon>Escherichia</taxon>
    </lineage>
</organism>
<proteinExistence type="predicted"/>
<dbReference type="AlphaFoldDB" id="A0AAV3HCG9"/>
<sequence>MHLHKDAFKSSETCQPQTPSYILDVCGVFLQITDSQYSLREKYFNYLL</sequence>
<dbReference type="Proteomes" id="UP000006789">
    <property type="component" value="Unassembled WGS sequence"/>
</dbReference>
<protein>
    <submittedName>
        <fullName evidence="1">Uncharacterized protein</fullName>
    </submittedName>
</protein>
<evidence type="ECO:0000313" key="1">
    <source>
        <dbReference type="EMBL" id="EKJ46232.1"/>
    </source>
</evidence>